<proteinExistence type="predicted"/>
<evidence type="ECO:0000313" key="1">
    <source>
        <dbReference type="EMBL" id="EFA09927.1"/>
    </source>
</evidence>
<dbReference type="InParanoid" id="D6X228"/>
<dbReference type="EMBL" id="KQ971371">
    <property type="protein sequence ID" value="EFA09927.1"/>
    <property type="molecule type" value="Genomic_DNA"/>
</dbReference>
<evidence type="ECO:0000313" key="2">
    <source>
        <dbReference type="Proteomes" id="UP000007266"/>
    </source>
</evidence>
<dbReference type="HOGENOM" id="CLU_2888665_0_0_1"/>
<accession>D6X228</accession>
<gene>
    <name evidence="1" type="primary">GLEAN_12079</name>
    <name evidence="1" type="ORF">TcasGA2_TC012079</name>
</gene>
<reference evidence="1 2" key="2">
    <citation type="journal article" date="2010" name="Nucleic Acids Res.">
        <title>BeetleBase in 2010: revisions to provide comprehensive genomic information for Tribolium castaneum.</title>
        <authorList>
            <person name="Kim H.S."/>
            <person name="Murphy T."/>
            <person name="Xia J."/>
            <person name="Caragea D."/>
            <person name="Park Y."/>
            <person name="Beeman R.W."/>
            <person name="Lorenzen M.D."/>
            <person name="Butcher S."/>
            <person name="Manak J.R."/>
            <person name="Brown S.J."/>
        </authorList>
    </citation>
    <scope>GENOME REANNOTATION</scope>
    <source>
        <strain evidence="1 2">Georgia GA2</strain>
    </source>
</reference>
<dbReference type="AlphaFoldDB" id="D6X228"/>
<keyword evidence="2" id="KW-1185">Reference proteome</keyword>
<organism evidence="1 2">
    <name type="scientific">Tribolium castaneum</name>
    <name type="common">Red flour beetle</name>
    <dbReference type="NCBI Taxonomy" id="7070"/>
    <lineage>
        <taxon>Eukaryota</taxon>
        <taxon>Metazoa</taxon>
        <taxon>Ecdysozoa</taxon>
        <taxon>Arthropoda</taxon>
        <taxon>Hexapoda</taxon>
        <taxon>Insecta</taxon>
        <taxon>Pterygota</taxon>
        <taxon>Neoptera</taxon>
        <taxon>Endopterygota</taxon>
        <taxon>Coleoptera</taxon>
        <taxon>Polyphaga</taxon>
        <taxon>Cucujiformia</taxon>
        <taxon>Tenebrionidae</taxon>
        <taxon>Tenebrionidae incertae sedis</taxon>
        <taxon>Tribolium</taxon>
    </lineage>
</organism>
<reference evidence="1 2" key="1">
    <citation type="journal article" date="2008" name="Nature">
        <title>The genome of the model beetle and pest Tribolium castaneum.</title>
        <authorList>
            <consortium name="Tribolium Genome Sequencing Consortium"/>
            <person name="Richards S."/>
            <person name="Gibbs R.A."/>
            <person name="Weinstock G.M."/>
            <person name="Brown S.J."/>
            <person name="Denell R."/>
            <person name="Beeman R.W."/>
            <person name="Gibbs R."/>
            <person name="Beeman R.W."/>
            <person name="Brown S.J."/>
            <person name="Bucher G."/>
            <person name="Friedrich M."/>
            <person name="Grimmelikhuijzen C.J."/>
            <person name="Klingler M."/>
            <person name="Lorenzen M."/>
            <person name="Richards S."/>
            <person name="Roth S."/>
            <person name="Schroder R."/>
            <person name="Tautz D."/>
            <person name="Zdobnov E.M."/>
            <person name="Muzny D."/>
            <person name="Gibbs R.A."/>
            <person name="Weinstock G.M."/>
            <person name="Attaway T."/>
            <person name="Bell S."/>
            <person name="Buhay C.J."/>
            <person name="Chandrabose M.N."/>
            <person name="Chavez D."/>
            <person name="Clerk-Blankenburg K.P."/>
            <person name="Cree A."/>
            <person name="Dao M."/>
            <person name="Davis C."/>
            <person name="Chacko J."/>
            <person name="Dinh H."/>
            <person name="Dugan-Rocha S."/>
            <person name="Fowler G."/>
            <person name="Garner T.T."/>
            <person name="Garnes J."/>
            <person name="Gnirke A."/>
            <person name="Hawes A."/>
            <person name="Hernandez J."/>
            <person name="Hines S."/>
            <person name="Holder M."/>
            <person name="Hume J."/>
            <person name="Jhangiani S.N."/>
            <person name="Joshi V."/>
            <person name="Khan Z.M."/>
            <person name="Jackson L."/>
            <person name="Kovar C."/>
            <person name="Kowis A."/>
            <person name="Lee S."/>
            <person name="Lewis L.R."/>
            <person name="Margolis J."/>
            <person name="Morgan M."/>
            <person name="Nazareth L.V."/>
            <person name="Nguyen N."/>
            <person name="Okwuonu G."/>
            <person name="Parker D."/>
            <person name="Richards S."/>
            <person name="Ruiz S.J."/>
            <person name="Santibanez J."/>
            <person name="Savard J."/>
            <person name="Scherer S.E."/>
            <person name="Schneider B."/>
            <person name="Sodergren E."/>
            <person name="Tautz D."/>
            <person name="Vattahil S."/>
            <person name="Villasana D."/>
            <person name="White C.S."/>
            <person name="Wright R."/>
            <person name="Park Y."/>
            <person name="Beeman R.W."/>
            <person name="Lord J."/>
            <person name="Oppert B."/>
            <person name="Lorenzen M."/>
            <person name="Brown S."/>
            <person name="Wang L."/>
            <person name="Savard J."/>
            <person name="Tautz D."/>
            <person name="Richards S."/>
            <person name="Weinstock G."/>
            <person name="Gibbs R.A."/>
            <person name="Liu Y."/>
            <person name="Worley K."/>
            <person name="Weinstock G."/>
            <person name="Elsik C.G."/>
            <person name="Reese J.T."/>
            <person name="Elhaik E."/>
            <person name="Landan G."/>
            <person name="Graur D."/>
            <person name="Arensburger P."/>
            <person name="Atkinson P."/>
            <person name="Beeman R.W."/>
            <person name="Beidler J."/>
            <person name="Brown S.J."/>
            <person name="Demuth J.P."/>
            <person name="Drury D.W."/>
            <person name="Du Y.Z."/>
            <person name="Fujiwara H."/>
            <person name="Lorenzen M."/>
            <person name="Maselli V."/>
            <person name="Osanai M."/>
            <person name="Park Y."/>
            <person name="Robertson H.M."/>
            <person name="Tu Z."/>
            <person name="Wang J.J."/>
            <person name="Wang S."/>
            <person name="Richards S."/>
            <person name="Song H."/>
            <person name="Zhang L."/>
            <person name="Sodergren E."/>
            <person name="Werner D."/>
            <person name="Stanke M."/>
            <person name="Morgenstern B."/>
            <person name="Solovyev V."/>
            <person name="Kosarev P."/>
            <person name="Brown G."/>
            <person name="Chen H.C."/>
            <person name="Ermolaeva O."/>
            <person name="Hlavina W."/>
            <person name="Kapustin Y."/>
            <person name="Kiryutin B."/>
            <person name="Kitts P."/>
            <person name="Maglott D."/>
            <person name="Pruitt K."/>
            <person name="Sapojnikov V."/>
            <person name="Souvorov A."/>
            <person name="Mackey A.J."/>
            <person name="Waterhouse R.M."/>
            <person name="Wyder S."/>
            <person name="Zdobnov E.M."/>
            <person name="Zdobnov E.M."/>
            <person name="Wyder S."/>
            <person name="Kriventseva E.V."/>
            <person name="Kadowaki T."/>
            <person name="Bork P."/>
            <person name="Aranda M."/>
            <person name="Bao R."/>
            <person name="Beermann A."/>
            <person name="Berns N."/>
            <person name="Bolognesi R."/>
            <person name="Bonneton F."/>
            <person name="Bopp D."/>
            <person name="Brown S.J."/>
            <person name="Bucher G."/>
            <person name="Butts T."/>
            <person name="Chaumot A."/>
            <person name="Denell R.E."/>
            <person name="Ferrier D.E."/>
            <person name="Friedrich M."/>
            <person name="Gordon C.M."/>
            <person name="Jindra M."/>
            <person name="Klingler M."/>
            <person name="Lan Q."/>
            <person name="Lattorff H.M."/>
            <person name="Laudet V."/>
            <person name="von Levetsow C."/>
            <person name="Liu Z."/>
            <person name="Lutz R."/>
            <person name="Lynch J.A."/>
            <person name="da Fonseca R.N."/>
            <person name="Posnien N."/>
            <person name="Reuter R."/>
            <person name="Roth S."/>
            <person name="Savard J."/>
            <person name="Schinko J.B."/>
            <person name="Schmitt C."/>
            <person name="Schoppmeier M."/>
            <person name="Schroder R."/>
            <person name="Shippy T.D."/>
            <person name="Simonnet F."/>
            <person name="Marques-Souza H."/>
            <person name="Tautz D."/>
            <person name="Tomoyasu Y."/>
            <person name="Trauner J."/>
            <person name="Van der Zee M."/>
            <person name="Vervoort M."/>
            <person name="Wittkopp N."/>
            <person name="Wimmer E.A."/>
            <person name="Yang X."/>
            <person name="Jones A.K."/>
            <person name="Sattelle D.B."/>
            <person name="Ebert P.R."/>
            <person name="Nelson D."/>
            <person name="Scott J.G."/>
            <person name="Beeman R.W."/>
            <person name="Muthukrishnan S."/>
            <person name="Kramer K.J."/>
            <person name="Arakane Y."/>
            <person name="Beeman R.W."/>
            <person name="Zhu Q."/>
            <person name="Hogenkamp D."/>
            <person name="Dixit R."/>
            <person name="Oppert B."/>
            <person name="Jiang H."/>
            <person name="Zou Z."/>
            <person name="Marshall J."/>
            <person name="Elpidina E."/>
            <person name="Vinokurov K."/>
            <person name="Oppert C."/>
            <person name="Zou Z."/>
            <person name="Evans J."/>
            <person name="Lu Z."/>
            <person name="Zhao P."/>
            <person name="Sumathipala N."/>
            <person name="Altincicek B."/>
            <person name="Vilcinskas A."/>
            <person name="Williams M."/>
            <person name="Hultmark D."/>
            <person name="Hetru C."/>
            <person name="Jiang H."/>
            <person name="Grimmelikhuijzen C.J."/>
            <person name="Hauser F."/>
            <person name="Cazzamali G."/>
            <person name="Williamson M."/>
            <person name="Park Y."/>
            <person name="Li B."/>
            <person name="Tanaka Y."/>
            <person name="Predel R."/>
            <person name="Neupert S."/>
            <person name="Schachtner J."/>
            <person name="Verleyen P."/>
            <person name="Raible F."/>
            <person name="Bork P."/>
            <person name="Friedrich M."/>
            <person name="Walden K.K."/>
            <person name="Robertson H.M."/>
            <person name="Angeli S."/>
            <person name="Foret S."/>
            <person name="Bucher G."/>
            <person name="Schuetz S."/>
            <person name="Maleszka R."/>
            <person name="Wimmer E.A."/>
            <person name="Beeman R.W."/>
            <person name="Lorenzen M."/>
            <person name="Tomoyasu Y."/>
            <person name="Miller S.C."/>
            <person name="Grossmann D."/>
            <person name="Bucher G."/>
        </authorList>
    </citation>
    <scope>NUCLEOTIDE SEQUENCE [LARGE SCALE GENOMIC DNA]</scope>
    <source>
        <strain evidence="1 2">Georgia GA2</strain>
    </source>
</reference>
<sequence>MPLEDTRFCNKLQGRRKFDGEMSDDLRTAGAEFILSGGDLFRFCANINYNRTYEAEKARDRLA</sequence>
<protein>
    <submittedName>
        <fullName evidence="1">Uncharacterized protein</fullName>
    </submittedName>
</protein>
<dbReference type="Proteomes" id="UP000007266">
    <property type="component" value="Linkage group 9"/>
</dbReference>
<name>D6X228_TRICA</name>